<organism evidence="2 3">
    <name type="scientific">Virgibacillus xinjiangensis</name>
    <dbReference type="NCBI Taxonomy" id="393090"/>
    <lineage>
        <taxon>Bacteria</taxon>
        <taxon>Bacillati</taxon>
        <taxon>Bacillota</taxon>
        <taxon>Bacilli</taxon>
        <taxon>Bacillales</taxon>
        <taxon>Bacillaceae</taxon>
        <taxon>Virgibacillus</taxon>
    </lineage>
</organism>
<dbReference type="RefSeq" id="WP_390272143.1">
    <property type="nucleotide sequence ID" value="NZ_JBHRSA010000041.1"/>
</dbReference>
<dbReference type="Proteomes" id="UP001595279">
    <property type="component" value="Unassembled WGS sequence"/>
</dbReference>
<dbReference type="SUPFAM" id="SSF109915">
    <property type="entry name" value="Hypothetical protein YhaI"/>
    <property type="match status" value="1"/>
</dbReference>
<feature type="coiled-coil region" evidence="1">
    <location>
        <begin position="37"/>
        <end position="64"/>
    </location>
</feature>
<dbReference type="InterPro" id="IPR035945">
    <property type="entry name" value="YhaI-like_sf"/>
</dbReference>
<dbReference type="InterPro" id="IPR015058">
    <property type="entry name" value="DUF1878"/>
</dbReference>
<reference evidence="3" key="1">
    <citation type="journal article" date="2019" name="Int. J. Syst. Evol. Microbiol.">
        <title>The Global Catalogue of Microorganisms (GCM) 10K type strain sequencing project: providing services to taxonomists for standard genome sequencing and annotation.</title>
        <authorList>
            <consortium name="The Broad Institute Genomics Platform"/>
            <consortium name="The Broad Institute Genome Sequencing Center for Infectious Disease"/>
            <person name="Wu L."/>
            <person name="Ma J."/>
        </authorList>
    </citation>
    <scope>NUCLEOTIDE SEQUENCE [LARGE SCALE GENOMIC DNA]</scope>
    <source>
        <strain evidence="3">KCTC 13128</strain>
    </source>
</reference>
<name>A0ABV7CW34_9BACI</name>
<keyword evidence="3" id="KW-1185">Reference proteome</keyword>
<protein>
    <submittedName>
        <fullName evidence="2">DUF1878 family protein</fullName>
    </submittedName>
</protein>
<gene>
    <name evidence="2" type="ORF">ACFOGI_10545</name>
</gene>
<evidence type="ECO:0000256" key="1">
    <source>
        <dbReference type="SAM" id="Coils"/>
    </source>
</evidence>
<dbReference type="EMBL" id="JBHRSA010000041">
    <property type="protein sequence ID" value="MFC3040686.1"/>
    <property type="molecule type" value="Genomic_DNA"/>
</dbReference>
<sequence>MADFPKINRETTTFHLHLLSKVIDLAKYPVIRLVIENNISREEYEELFQLLEELDEKYASQKKEGLLDYSSLLVHFVGMLNEKLEPHETIRALKKEGYYPSLLSEFVYIMQRENLERRRW</sequence>
<dbReference type="Pfam" id="PF08963">
    <property type="entry name" value="DUF1878"/>
    <property type="match status" value="1"/>
</dbReference>
<evidence type="ECO:0000313" key="2">
    <source>
        <dbReference type="EMBL" id="MFC3040686.1"/>
    </source>
</evidence>
<evidence type="ECO:0000313" key="3">
    <source>
        <dbReference type="Proteomes" id="UP001595279"/>
    </source>
</evidence>
<comment type="caution">
    <text evidence="2">The sequence shown here is derived from an EMBL/GenBank/DDBJ whole genome shotgun (WGS) entry which is preliminary data.</text>
</comment>
<proteinExistence type="predicted"/>
<accession>A0ABV7CW34</accession>
<keyword evidence="1" id="KW-0175">Coiled coil</keyword>
<dbReference type="Gene3D" id="1.10.3750.10">
    <property type="entry name" value="YhaI-like"/>
    <property type="match status" value="1"/>
</dbReference>